<reference evidence="3" key="1">
    <citation type="submission" date="2020-07" db="EMBL/GenBank/DDBJ databases">
        <title>Huge and variable diversity of episymbiotic CPR bacteria and DPANN archaea in groundwater ecosystems.</title>
        <authorList>
            <person name="He C.Y."/>
            <person name="Keren R."/>
            <person name="Whittaker M."/>
            <person name="Farag I.F."/>
            <person name="Doudna J."/>
            <person name="Cate J.H.D."/>
            <person name="Banfield J.F."/>
        </authorList>
    </citation>
    <scope>NUCLEOTIDE SEQUENCE</scope>
    <source>
        <strain evidence="3">NC_groundwater_972_Pr1_S-0.2um_49_27</strain>
    </source>
</reference>
<evidence type="ECO:0000313" key="3">
    <source>
        <dbReference type="EMBL" id="MBI3627572.1"/>
    </source>
</evidence>
<protein>
    <recommendedName>
        <fullName evidence="2">UPF0102 protein HY220_02390</fullName>
    </recommendedName>
</protein>
<organism evidence="3 4">
    <name type="scientific">Candidatus Sungiibacteriota bacterium</name>
    <dbReference type="NCBI Taxonomy" id="2750080"/>
    <lineage>
        <taxon>Bacteria</taxon>
        <taxon>Candidatus Sungiibacteriota</taxon>
    </lineage>
</organism>
<dbReference type="SUPFAM" id="SSF52980">
    <property type="entry name" value="Restriction endonuclease-like"/>
    <property type="match status" value="1"/>
</dbReference>
<dbReference type="HAMAP" id="MF_00048">
    <property type="entry name" value="UPF0102"/>
    <property type="match status" value="1"/>
</dbReference>
<dbReference type="PANTHER" id="PTHR34039">
    <property type="entry name" value="UPF0102 PROTEIN YRAN"/>
    <property type="match status" value="1"/>
</dbReference>
<accession>A0A9D6LRP7</accession>
<evidence type="ECO:0000256" key="1">
    <source>
        <dbReference type="ARBA" id="ARBA00006738"/>
    </source>
</evidence>
<proteinExistence type="inferred from homology"/>
<dbReference type="InterPro" id="IPR011856">
    <property type="entry name" value="tRNA_endonuc-like_dom_sf"/>
</dbReference>
<dbReference type="Pfam" id="PF02021">
    <property type="entry name" value="UPF0102"/>
    <property type="match status" value="1"/>
</dbReference>
<dbReference type="InterPro" id="IPR003509">
    <property type="entry name" value="UPF0102_YraN-like"/>
</dbReference>
<dbReference type="AlphaFoldDB" id="A0A9D6LRP7"/>
<dbReference type="Gene3D" id="3.40.1350.10">
    <property type="match status" value="1"/>
</dbReference>
<dbReference type="InterPro" id="IPR011335">
    <property type="entry name" value="Restrct_endonuc-II-like"/>
</dbReference>
<evidence type="ECO:0000313" key="4">
    <source>
        <dbReference type="Proteomes" id="UP000808388"/>
    </source>
</evidence>
<dbReference type="GO" id="GO:0003676">
    <property type="term" value="F:nucleic acid binding"/>
    <property type="evidence" value="ECO:0007669"/>
    <property type="project" value="InterPro"/>
</dbReference>
<comment type="similarity">
    <text evidence="1 2">Belongs to the UPF0102 family.</text>
</comment>
<name>A0A9D6LRP7_9BACT</name>
<comment type="caution">
    <text evidence="3">The sequence shown here is derived from an EMBL/GenBank/DDBJ whole genome shotgun (WGS) entry which is preliminary data.</text>
</comment>
<evidence type="ECO:0000256" key="2">
    <source>
        <dbReference type="HAMAP-Rule" id="MF_00048"/>
    </source>
</evidence>
<sequence>MSLSNAQIAQAGEDAAADLLKQKGYAIITRNYDLPMGEIDIVAQRRGKLRFIEVKASLDTYRDVFSPEERVDRRKRQRLQGLCELYCLREGIKPGTDWQIDIIGVTLDTEGKTQHIEHIENAVWDYRGV</sequence>
<dbReference type="EMBL" id="JACQCQ010000009">
    <property type="protein sequence ID" value="MBI3627572.1"/>
    <property type="molecule type" value="Genomic_DNA"/>
</dbReference>
<dbReference type="Proteomes" id="UP000808388">
    <property type="component" value="Unassembled WGS sequence"/>
</dbReference>
<gene>
    <name evidence="3" type="ORF">HY220_02390</name>
</gene>
<dbReference type="PANTHER" id="PTHR34039:SF1">
    <property type="entry name" value="UPF0102 PROTEIN YRAN"/>
    <property type="match status" value="1"/>
</dbReference>